<dbReference type="VEuPathDB" id="FungiDB:MCYG_06515"/>
<proteinExistence type="predicted"/>
<dbReference type="OrthoDB" id="2129362at2759"/>
<evidence type="ECO:0000256" key="2">
    <source>
        <dbReference type="SAM" id="MobiDB-lite"/>
    </source>
</evidence>
<feature type="compositionally biased region" description="Low complexity" evidence="2">
    <location>
        <begin position="72"/>
        <end position="88"/>
    </location>
</feature>
<dbReference type="GeneID" id="9222325"/>
<feature type="compositionally biased region" description="Basic and acidic residues" evidence="2">
    <location>
        <begin position="138"/>
        <end position="149"/>
    </location>
</feature>
<evidence type="ECO:0000313" key="3">
    <source>
        <dbReference type="EMBL" id="EEQ33696.1"/>
    </source>
</evidence>
<dbReference type="Proteomes" id="UP000002035">
    <property type="component" value="Unassembled WGS sequence"/>
</dbReference>
<feature type="compositionally biased region" description="Polar residues" evidence="2">
    <location>
        <begin position="89"/>
        <end position="100"/>
    </location>
</feature>
<keyword evidence="4" id="KW-1185">Reference proteome</keyword>
<feature type="compositionally biased region" description="Low complexity" evidence="2">
    <location>
        <begin position="127"/>
        <end position="137"/>
    </location>
</feature>
<name>C5FUW2_ARTOC</name>
<dbReference type="RefSeq" id="XP_002844551.1">
    <property type="nucleotide sequence ID" value="XM_002844505.1"/>
</dbReference>
<dbReference type="HOGENOM" id="CLU_396353_0_0_1"/>
<accession>C5FUW2</accession>
<sequence length="719" mass="80861">MAEPAQCLEEDHQEIGGVDQWGDYIAAIKAFKAVASNSYGPPPATKVLAPVTNAGPSDAASPTAPVQAPDTPAKAAPSPHPSSSGSKAITTDNPVTSHQAEATGAPFPAVNSPLRDESPHGVTPGISSAATAKNTSSTKREDETVERNESPVVDSNEAQNSQLTGDSNASDEVVFRQDELRIIGPNIPYTFRKDETLKTPKALGHIKMSPPQVQEPGDRQVTDRRPSSRGRNHRKHNPPARPAHMQDSDNNGVLIKHQNTADQIKEARKAELLAFQKKEMQRYGKKVMGLLSDESPETMPLYLARQGPGVDPDSVFCNRHPLYLLTDLAERLKDETNEAQRSLERGEIRSTDEKQHAEPAVNGWALGNFANAVAVDWQYRPWEKYGDEFFAQKFRQWLDKTMRIGFIVDMTQEDFKNGEYHANLDTGMGPATFICPETLRDPSDAETLKHAHETAIGYVHNWNIRIRQEQERKDLEERERRRLAILPKPALESSELVPYAPKINMYIRPVEPKDIAALVELFNWYVRNTLRRADLEEITYDEMREHIEELRTDRYPFLVAVERHPKAWHAMNHEAEMLHGFCCISDFSGPLSTQRFTCDIELFVHPKRFKLGVGSCLLDKMVEICDPKYRARGGYTFDCAPQVQDVYTSGLSRPVMRLAAVIHHSNDEAAEYSWIKKWLSKEFNFQEQGYLRGIGVNKKILVNAGYMVYNTSIGIPESR</sequence>
<keyword evidence="1" id="KW-0175">Coiled coil</keyword>
<feature type="compositionally biased region" description="Polar residues" evidence="2">
    <location>
        <begin position="156"/>
        <end position="170"/>
    </location>
</feature>
<evidence type="ECO:0008006" key="5">
    <source>
        <dbReference type="Google" id="ProtNLM"/>
    </source>
</evidence>
<feature type="compositionally biased region" description="Basic residues" evidence="2">
    <location>
        <begin position="227"/>
        <end position="238"/>
    </location>
</feature>
<evidence type="ECO:0000313" key="4">
    <source>
        <dbReference type="Proteomes" id="UP000002035"/>
    </source>
</evidence>
<dbReference type="SUPFAM" id="SSF55729">
    <property type="entry name" value="Acyl-CoA N-acyltransferases (Nat)"/>
    <property type="match status" value="1"/>
</dbReference>
<feature type="compositionally biased region" description="Basic and acidic residues" evidence="2">
    <location>
        <begin position="216"/>
        <end position="226"/>
    </location>
</feature>
<dbReference type="AlphaFoldDB" id="C5FUW2"/>
<feature type="region of interest" description="Disordered" evidence="2">
    <location>
        <begin position="203"/>
        <end position="252"/>
    </location>
</feature>
<dbReference type="eggNOG" id="ENOG502SV8I">
    <property type="taxonomic scope" value="Eukaryota"/>
</dbReference>
<reference evidence="4" key="1">
    <citation type="journal article" date="2012" name="MBio">
        <title>Comparative genome analysis of Trichophyton rubrum and related dermatophytes reveals candidate genes involved in infection.</title>
        <authorList>
            <person name="Martinez D.A."/>
            <person name="Oliver B.G."/>
            <person name="Graeser Y."/>
            <person name="Goldberg J.M."/>
            <person name="Li W."/>
            <person name="Martinez-Rossi N.M."/>
            <person name="Monod M."/>
            <person name="Shelest E."/>
            <person name="Barton R.C."/>
            <person name="Birch E."/>
            <person name="Brakhage A.A."/>
            <person name="Chen Z."/>
            <person name="Gurr S.J."/>
            <person name="Heiman D."/>
            <person name="Heitman J."/>
            <person name="Kosti I."/>
            <person name="Rossi A."/>
            <person name="Saif S."/>
            <person name="Samalova M."/>
            <person name="Saunders C.W."/>
            <person name="Shea T."/>
            <person name="Summerbell R.C."/>
            <person name="Xu J."/>
            <person name="Young S."/>
            <person name="Zeng Q."/>
            <person name="Birren B.W."/>
            <person name="Cuomo C.A."/>
            <person name="White T.C."/>
        </authorList>
    </citation>
    <scope>NUCLEOTIDE SEQUENCE [LARGE SCALE GENOMIC DNA]</scope>
    <source>
        <strain evidence="4">ATCC MYA-4605 / CBS 113480</strain>
    </source>
</reference>
<dbReference type="InterPro" id="IPR016181">
    <property type="entry name" value="Acyl_CoA_acyltransferase"/>
</dbReference>
<organism evidence="3 4">
    <name type="scientific">Arthroderma otae (strain ATCC MYA-4605 / CBS 113480)</name>
    <name type="common">Microsporum canis</name>
    <dbReference type="NCBI Taxonomy" id="554155"/>
    <lineage>
        <taxon>Eukaryota</taxon>
        <taxon>Fungi</taxon>
        <taxon>Dikarya</taxon>
        <taxon>Ascomycota</taxon>
        <taxon>Pezizomycotina</taxon>
        <taxon>Eurotiomycetes</taxon>
        <taxon>Eurotiomycetidae</taxon>
        <taxon>Onygenales</taxon>
        <taxon>Arthrodermataceae</taxon>
        <taxon>Microsporum</taxon>
    </lineage>
</organism>
<dbReference type="Gene3D" id="3.40.630.30">
    <property type="match status" value="1"/>
</dbReference>
<gene>
    <name evidence="3" type="ORF">MCYG_06515</name>
</gene>
<dbReference type="EMBL" id="DS995706">
    <property type="protein sequence ID" value="EEQ33696.1"/>
    <property type="molecule type" value="Genomic_DNA"/>
</dbReference>
<evidence type="ECO:0000256" key="1">
    <source>
        <dbReference type="SAM" id="Coils"/>
    </source>
</evidence>
<feature type="region of interest" description="Disordered" evidence="2">
    <location>
        <begin position="39"/>
        <end position="172"/>
    </location>
</feature>
<feature type="coiled-coil region" evidence="1">
    <location>
        <begin position="459"/>
        <end position="486"/>
    </location>
</feature>
<dbReference type="OMA" id="DWQYRPW"/>
<protein>
    <recommendedName>
        <fullName evidence="5">N-acetyltransferase domain-containing protein</fullName>
    </recommendedName>
</protein>
<feature type="region of interest" description="Disordered" evidence="2">
    <location>
        <begin position="337"/>
        <end position="356"/>
    </location>
</feature>